<evidence type="ECO:0000313" key="1">
    <source>
        <dbReference type="EMBL" id="AEI48422.1"/>
    </source>
</evidence>
<evidence type="ECO:0000313" key="2">
    <source>
        <dbReference type="Proteomes" id="UP000000493"/>
    </source>
</evidence>
<protein>
    <submittedName>
        <fullName evidence="1">Uncharacterized protein</fullName>
    </submittedName>
</protein>
<dbReference type="EMBL" id="CP002859">
    <property type="protein sequence ID" value="AEI48422.1"/>
    <property type="molecule type" value="Genomic_DNA"/>
</dbReference>
<sequence>MPSRYAVCPITGLEVVLCKPLDDFKGIRFVNPSISEHLLICISETILQNNEIREDLVKNREKFVKNLKMVARIRRETVISTGNWWLFVK</sequence>
<keyword evidence="2" id="KW-1185">Reference proteome</keyword>
<proteinExistence type="predicted"/>
<organism evidence="1 2">
    <name type="scientific">Runella slithyformis (strain ATCC 29530 / DSM 19594 / LMG 11500 / NCIMB 11436 / LSU 4)</name>
    <dbReference type="NCBI Taxonomy" id="761193"/>
    <lineage>
        <taxon>Bacteria</taxon>
        <taxon>Pseudomonadati</taxon>
        <taxon>Bacteroidota</taxon>
        <taxon>Cytophagia</taxon>
        <taxon>Cytophagales</taxon>
        <taxon>Spirosomataceae</taxon>
        <taxon>Runella</taxon>
    </lineage>
</organism>
<dbReference type="AlphaFoldDB" id="A0A7U3ZJK3"/>
<dbReference type="RefSeq" id="WP_013927734.1">
    <property type="nucleotide sequence ID" value="NC_015703.1"/>
</dbReference>
<accession>A0A7U3ZJK3</accession>
<reference evidence="2" key="1">
    <citation type="submission" date="2011-06" db="EMBL/GenBank/DDBJ databases">
        <title>The complete genome of chromosome of Runella slithyformis DSM 19594.</title>
        <authorList>
            <consortium name="US DOE Joint Genome Institute (JGI-PGF)"/>
            <person name="Lucas S."/>
            <person name="Han J."/>
            <person name="Lapidus A."/>
            <person name="Bruce D."/>
            <person name="Goodwin L."/>
            <person name="Pitluck S."/>
            <person name="Peters L."/>
            <person name="Kyrpides N."/>
            <person name="Mavromatis K."/>
            <person name="Ivanova N."/>
            <person name="Ovchinnikova G."/>
            <person name="Zhang X."/>
            <person name="Misra M."/>
            <person name="Detter J.C."/>
            <person name="Tapia R."/>
            <person name="Han C."/>
            <person name="Land M."/>
            <person name="Hauser L."/>
            <person name="Markowitz V."/>
            <person name="Cheng J.-F."/>
            <person name="Hugenholtz P."/>
            <person name="Woyke T."/>
            <person name="Wu D."/>
            <person name="Tindall B."/>
            <person name="Faehrich R."/>
            <person name="Brambilla E."/>
            <person name="Klenk H.-P."/>
            <person name="Eisen J.A."/>
        </authorList>
    </citation>
    <scope>NUCLEOTIDE SEQUENCE [LARGE SCALE GENOMIC DNA]</scope>
    <source>
        <strain evidence="2">ATCC 29530 / DSM 19594 / LMG 11500 / NCIMB 11436 / LSU 4</strain>
    </source>
</reference>
<dbReference type="KEGG" id="rsi:Runsl_2006"/>
<reference evidence="1 2" key="2">
    <citation type="journal article" date="2012" name="Stand. Genomic Sci.">
        <title>Complete genome sequence of the aquatic bacterium Runella slithyformis type strain (LSU 4(T)).</title>
        <authorList>
            <person name="Copeland A."/>
            <person name="Zhang X."/>
            <person name="Misra M."/>
            <person name="Lapidus A."/>
            <person name="Nolan M."/>
            <person name="Lucas S."/>
            <person name="Deshpande S."/>
            <person name="Cheng J.F."/>
            <person name="Tapia R."/>
            <person name="Goodwin L.A."/>
            <person name="Pitluck S."/>
            <person name="Liolios K."/>
            <person name="Pagani I."/>
            <person name="Ivanova N."/>
            <person name="Mikhailova N."/>
            <person name="Pati A."/>
            <person name="Chen A."/>
            <person name="Palaniappan K."/>
            <person name="Land M."/>
            <person name="Hauser L."/>
            <person name="Pan C."/>
            <person name="Jeffries C.D."/>
            <person name="Detter J.C."/>
            <person name="Brambilla E.M."/>
            <person name="Rohde M."/>
            <person name="Djao O.D."/>
            <person name="Goker M."/>
            <person name="Sikorski J."/>
            <person name="Tindall B.J."/>
            <person name="Woyke T."/>
            <person name="Bristow J."/>
            <person name="Eisen J.A."/>
            <person name="Markowitz V."/>
            <person name="Hugenholtz P."/>
            <person name="Kyrpides N.C."/>
            <person name="Klenk H.P."/>
            <person name="Mavromatis K."/>
        </authorList>
    </citation>
    <scope>NUCLEOTIDE SEQUENCE [LARGE SCALE GENOMIC DNA]</scope>
    <source>
        <strain evidence="2">ATCC 29530 / DSM 19594 / LMG 11500 / NCIMB 11436 / LSU 4</strain>
    </source>
</reference>
<gene>
    <name evidence="1" type="ordered locus">Runsl_2006</name>
</gene>
<name>A0A7U3ZJK3_RUNSL</name>
<dbReference type="Proteomes" id="UP000000493">
    <property type="component" value="Chromosome"/>
</dbReference>